<evidence type="ECO:0000256" key="5">
    <source>
        <dbReference type="PROSITE-ProRule" id="PRU00108"/>
    </source>
</evidence>
<evidence type="ECO:0000313" key="9">
    <source>
        <dbReference type="EMBL" id="OAA67666.1"/>
    </source>
</evidence>
<evidence type="ECO:0000256" key="4">
    <source>
        <dbReference type="ARBA" id="ARBA00023242"/>
    </source>
</evidence>
<feature type="DNA-binding region" description="Homeobox" evidence="5">
    <location>
        <begin position="176"/>
        <end position="236"/>
    </location>
</feature>
<evidence type="ECO:0000259" key="8">
    <source>
        <dbReference type="PROSITE" id="PS50071"/>
    </source>
</evidence>
<dbReference type="EMBL" id="AZHB01000007">
    <property type="protein sequence ID" value="OAA67666.1"/>
    <property type="molecule type" value="Genomic_DNA"/>
</dbReference>
<evidence type="ECO:0000256" key="1">
    <source>
        <dbReference type="ARBA" id="ARBA00004123"/>
    </source>
</evidence>
<accession>A0A167ZLQ0</accession>
<dbReference type="InterPro" id="IPR001356">
    <property type="entry name" value="HD"/>
</dbReference>
<keyword evidence="4 5" id="KW-0539">Nucleus</keyword>
<dbReference type="PANTHER" id="PTHR24208:SF166">
    <property type="entry name" value="LIM HOMEOBOX TRANSCRIPTION FACTOR 1 ALPHA, ISOFORM B"/>
    <property type="match status" value="1"/>
</dbReference>
<dbReference type="GO" id="GO:0005634">
    <property type="term" value="C:nucleus"/>
    <property type="evidence" value="ECO:0007669"/>
    <property type="project" value="UniProtKB-SubCell"/>
</dbReference>
<feature type="compositionally biased region" description="Basic and acidic residues" evidence="7">
    <location>
        <begin position="41"/>
        <end position="58"/>
    </location>
</feature>
<feature type="compositionally biased region" description="Polar residues" evidence="7">
    <location>
        <begin position="415"/>
        <end position="424"/>
    </location>
</feature>
<protein>
    <submittedName>
        <fullName evidence="9">Homeodomain-related protein</fullName>
    </submittedName>
</protein>
<dbReference type="Gene3D" id="1.10.10.60">
    <property type="entry name" value="Homeodomain-like"/>
    <property type="match status" value="1"/>
</dbReference>
<dbReference type="GeneID" id="30020134"/>
<organism evidence="9 10">
    <name type="scientific">Cordyceps fumosorosea (strain ARSEF 2679)</name>
    <name type="common">Isaria fumosorosea</name>
    <dbReference type="NCBI Taxonomy" id="1081104"/>
    <lineage>
        <taxon>Eukaryota</taxon>
        <taxon>Fungi</taxon>
        <taxon>Dikarya</taxon>
        <taxon>Ascomycota</taxon>
        <taxon>Pezizomycotina</taxon>
        <taxon>Sordariomycetes</taxon>
        <taxon>Hypocreomycetidae</taxon>
        <taxon>Hypocreales</taxon>
        <taxon>Cordycipitaceae</taxon>
        <taxon>Cordyceps</taxon>
    </lineage>
</organism>
<feature type="compositionally biased region" description="Basic residues" evidence="7">
    <location>
        <begin position="383"/>
        <end position="393"/>
    </location>
</feature>
<dbReference type="RefSeq" id="XP_018705655.1">
    <property type="nucleotide sequence ID" value="XM_018847448.1"/>
</dbReference>
<dbReference type="CDD" id="cd00086">
    <property type="entry name" value="homeodomain"/>
    <property type="match status" value="1"/>
</dbReference>
<dbReference type="STRING" id="1081104.A0A167ZLQ0"/>
<dbReference type="AlphaFoldDB" id="A0A167ZLQ0"/>
<comment type="caution">
    <text evidence="9">The sequence shown here is derived from an EMBL/GenBank/DDBJ whole genome shotgun (WGS) entry which is preliminary data.</text>
</comment>
<reference evidence="9 10" key="1">
    <citation type="journal article" date="2016" name="Genome Biol. Evol.">
        <title>Divergent and convergent evolution of fungal pathogenicity.</title>
        <authorList>
            <person name="Shang Y."/>
            <person name="Xiao G."/>
            <person name="Zheng P."/>
            <person name="Cen K."/>
            <person name="Zhan S."/>
            <person name="Wang C."/>
        </authorList>
    </citation>
    <scope>NUCLEOTIDE SEQUENCE [LARGE SCALE GENOMIC DNA]</scope>
    <source>
        <strain evidence="9 10">ARSEF 2679</strain>
    </source>
</reference>
<feature type="compositionally biased region" description="Polar residues" evidence="7">
    <location>
        <begin position="83"/>
        <end position="98"/>
    </location>
</feature>
<dbReference type="SMART" id="SM00389">
    <property type="entry name" value="HOX"/>
    <property type="match status" value="1"/>
</dbReference>
<feature type="region of interest" description="Disordered" evidence="7">
    <location>
        <begin position="1"/>
        <end position="98"/>
    </location>
</feature>
<gene>
    <name evidence="9" type="ORF">ISF_03842</name>
</gene>
<dbReference type="OrthoDB" id="6159439at2759"/>
<keyword evidence="10" id="KW-1185">Reference proteome</keyword>
<dbReference type="PANTHER" id="PTHR24208">
    <property type="entry name" value="LIM/HOMEOBOX PROTEIN LHX"/>
    <property type="match status" value="1"/>
</dbReference>
<evidence type="ECO:0000256" key="6">
    <source>
        <dbReference type="RuleBase" id="RU000682"/>
    </source>
</evidence>
<dbReference type="GO" id="GO:0000981">
    <property type="term" value="F:DNA-binding transcription factor activity, RNA polymerase II-specific"/>
    <property type="evidence" value="ECO:0007669"/>
    <property type="project" value="TreeGrafter"/>
</dbReference>
<dbReference type="PROSITE" id="PS50071">
    <property type="entry name" value="HOMEOBOX_2"/>
    <property type="match status" value="1"/>
</dbReference>
<evidence type="ECO:0000313" key="10">
    <source>
        <dbReference type="Proteomes" id="UP000076744"/>
    </source>
</evidence>
<proteinExistence type="predicted"/>
<sequence length="645" mass="68973">MADPHGIGSSAKPTWSEEGMYLQRPGPNHPQQLFPTTQDSASDKGHADALADGHENTPHGHGYGEYQSYSHGYDPASSRFRTRTSPSAPSIMTETSSYRAMHSSDHLWRSRLDATRSDSGGIMGHYGAGSAGGPQAPVSAGIGHGEGDEYSDDGDIAEGESEGMQQTAAERLASRRKMKRFRLTHQQTRFLMSEFAKQPHPDAAHRDRLSREIPGLSPRQVQVWFQNRRAKIKRLNADDRERVVQMRAVPENFDNVQALHSPYGAVQAYDNSALPHPQHHIYGGQHHSRGLMVDVRRTEGETHAMQSTGLTPIFGGIGFGQSHVPGLLETNHMLASPPPAPQQPPAFGSNDRYTYGTRPQAGVGIVADNKGGSSTSSPVHEGHHQHHQHHHLHRPETRPLRPGELGNPLTRGRSPVSSLPSTMGPSMYWRGGGGGSGLGDVAEAHDSAAVATSASEHGSEAPGAPPLHTSTSGMGLNTLFYGGDASTQPSTAAPAGDMRPSRPDPFPPPTRSWAPPVNSRGSGPYGDMRAVTLPPQQQQPILTPTRMELARTAAAAAAASVAYASPALPVGSSADAAALDTMTAMTTTTNTTRVLLEPQSNHRYMPLFRNDAGNTSAAAARDGFPAQQAGGADQRLFYPAERQQQ</sequence>
<name>A0A167ZLQ0_CORFA</name>
<dbReference type="InterPro" id="IPR050453">
    <property type="entry name" value="LIM_Homeobox_TF"/>
</dbReference>
<dbReference type="InterPro" id="IPR009057">
    <property type="entry name" value="Homeodomain-like_sf"/>
</dbReference>
<feature type="compositionally biased region" description="Polar residues" evidence="7">
    <location>
        <begin position="29"/>
        <end position="40"/>
    </location>
</feature>
<feature type="region of interest" description="Disordered" evidence="7">
    <location>
        <begin position="367"/>
        <end position="522"/>
    </location>
</feature>
<feature type="domain" description="Homeobox" evidence="8">
    <location>
        <begin position="174"/>
        <end position="235"/>
    </location>
</feature>
<evidence type="ECO:0000256" key="7">
    <source>
        <dbReference type="SAM" id="MobiDB-lite"/>
    </source>
</evidence>
<dbReference type="SUPFAM" id="SSF46689">
    <property type="entry name" value="Homeodomain-like"/>
    <property type="match status" value="1"/>
</dbReference>
<evidence type="ECO:0000256" key="2">
    <source>
        <dbReference type="ARBA" id="ARBA00023125"/>
    </source>
</evidence>
<dbReference type="Proteomes" id="UP000076744">
    <property type="component" value="Unassembled WGS sequence"/>
</dbReference>
<comment type="subcellular location">
    <subcellularLocation>
        <location evidence="1 5 6">Nucleus</location>
    </subcellularLocation>
</comment>
<keyword evidence="2 5" id="KW-0238">DNA-binding</keyword>
<keyword evidence="3 5" id="KW-0371">Homeobox</keyword>
<evidence type="ECO:0000256" key="3">
    <source>
        <dbReference type="ARBA" id="ARBA00023155"/>
    </source>
</evidence>
<dbReference type="Pfam" id="PF00046">
    <property type="entry name" value="Homeodomain"/>
    <property type="match status" value="1"/>
</dbReference>
<dbReference type="GO" id="GO:0000977">
    <property type="term" value="F:RNA polymerase II transcription regulatory region sequence-specific DNA binding"/>
    <property type="evidence" value="ECO:0007669"/>
    <property type="project" value="TreeGrafter"/>
</dbReference>